<evidence type="ECO:0000259" key="2">
    <source>
        <dbReference type="PROSITE" id="PS50041"/>
    </source>
</evidence>
<proteinExistence type="predicted"/>
<dbReference type="InterPro" id="IPR016186">
    <property type="entry name" value="C-type_lectin-like/link_sf"/>
</dbReference>
<dbReference type="Ensembl" id="ENSXCOT00000017232.1">
    <property type="protein sequence ID" value="ENSXCOP00000017013.1"/>
    <property type="gene ID" value="ENSXCOG00000012832.1"/>
</dbReference>
<accession>A0A3B5LYP3</accession>
<dbReference type="PANTHER" id="PTHR45784">
    <property type="entry name" value="C-TYPE LECTIN DOMAIN FAMILY 20 MEMBER A-RELATED"/>
    <property type="match status" value="1"/>
</dbReference>
<dbReference type="Pfam" id="PF00059">
    <property type="entry name" value="Lectin_C"/>
    <property type="match status" value="1"/>
</dbReference>
<reference evidence="3" key="2">
    <citation type="submission" date="2025-09" db="UniProtKB">
        <authorList>
            <consortium name="Ensembl"/>
        </authorList>
    </citation>
    <scope>IDENTIFICATION</scope>
</reference>
<keyword evidence="1" id="KW-1015">Disulfide bond</keyword>
<dbReference type="InterPro" id="IPR001304">
    <property type="entry name" value="C-type_lectin-like"/>
</dbReference>
<evidence type="ECO:0000313" key="4">
    <source>
        <dbReference type="Proteomes" id="UP000261380"/>
    </source>
</evidence>
<dbReference type="SMART" id="SM00034">
    <property type="entry name" value="CLECT"/>
    <property type="match status" value="1"/>
</dbReference>
<dbReference type="PROSITE" id="PS50041">
    <property type="entry name" value="C_TYPE_LECTIN_2"/>
    <property type="match status" value="1"/>
</dbReference>
<keyword evidence="4" id="KW-1185">Reference proteome</keyword>
<organism evidence="3 4">
    <name type="scientific">Xiphophorus couchianus</name>
    <name type="common">Monterrey platyfish</name>
    <dbReference type="NCBI Taxonomy" id="32473"/>
    <lineage>
        <taxon>Eukaryota</taxon>
        <taxon>Metazoa</taxon>
        <taxon>Chordata</taxon>
        <taxon>Craniata</taxon>
        <taxon>Vertebrata</taxon>
        <taxon>Euteleostomi</taxon>
        <taxon>Actinopterygii</taxon>
        <taxon>Neopterygii</taxon>
        <taxon>Teleostei</taxon>
        <taxon>Neoteleostei</taxon>
        <taxon>Acanthomorphata</taxon>
        <taxon>Ovalentaria</taxon>
        <taxon>Atherinomorphae</taxon>
        <taxon>Cyprinodontiformes</taxon>
        <taxon>Poeciliidae</taxon>
        <taxon>Poeciliinae</taxon>
        <taxon>Xiphophorus</taxon>
    </lineage>
</organism>
<dbReference type="InterPro" id="IPR016187">
    <property type="entry name" value="CTDL_fold"/>
</dbReference>
<protein>
    <recommendedName>
        <fullName evidence="2">C-type lectin domain-containing protein</fullName>
    </recommendedName>
</protein>
<reference evidence="3" key="1">
    <citation type="submission" date="2025-08" db="UniProtKB">
        <authorList>
            <consortium name="Ensembl"/>
        </authorList>
    </citation>
    <scope>IDENTIFICATION</scope>
</reference>
<dbReference type="AlphaFoldDB" id="A0A3B5LYP3"/>
<sequence length="150" mass="17007">RGQQLQSSSATILQLLELSLTKLFNETKSWIEALNYCDQLSFSLVEITNQTVWDELKNILVNKTELQKGVWVGLERSIFGTNIKWQWTSGAKAEQSEWISSFPANGLNNHCGKIVWSNQSKNIQLLDANCHDELPFICQGELFTVESSLT</sequence>
<feature type="domain" description="C-type lectin" evidence="2">
    <location>
        <begin position="23"/>
        <end position="139"/>
    </location>
</feature>
<dbReference type="Proteomes" id="UP000261380">
    <property type="component" value="Unplaced"/>
</dbReference>
<dbReference type="PANTHER" id="PTHR45784:SF3">
    <property type="entry name" value="C-TYPE LECTIN DOMAIN FAMILY 4 MEMBER K-LIKE-RELATED"/>
    <property type="match status" value="1"/>
</dbReference>
<dbReference type="CDD" id="cd00037">
    <property type="entry name" value="CLECT"/>
    <property type="match status" value="1"/>
</dbReference>
<dbReference type="InterPro" id="IPR018378">
    <property type="entry name" value="C-type_lectin_CS"/>
</dbReference>
<dbReference type="PROSITE" id="PS00615">
    <property type="entry name" value="C_TYPE_LECTIN_1"/>
    <property type="match status" value="1"/>
</dbReference>
<dbReference type="Gene3D" id="3.10.100.10">
    <property type="entry name" value="Mannose-Binding Protein A, subunit A"/>
    <property type="match status" value="1"/>
</dbReference>
<dbReference type="SUPFAM" id="SSF56436">
    <property type="entry name" value="C-type lectin-like"/>
    <property type="match status" value="1"/>
</dbReference>
<dbReference type="GeneTree" id="ENSGT01110000267315"/>
<name>A0A3B5LYP3_9TELE</name>
<evidence type="ECO:0000256" key="1">
    <source>
        <dbReference type="ARBA" id="ARBA00023157"/>
    </source>
</evidence>
<evidence type="ECO:0000313" key="3">
    <source>
        <dbReference type="Ensembl" id="ENSXCOP00000017013.1"/>
    </source>
</evidence>